<name>A0A8E2JDS1_9PEZI</name>
<accession>A0A8E2JDS1</accession>
<sequence length="358" mass="39115">MESARLSGAVEIGLSDADLLTVLRRESNTTTASPEDDLANFGDTINILGLMDRTDQDFVDGLALDLISPLNRTLVVQQNTSPLSGSFVTGSNGEPFMALSNYSWVISVNETANDLIAKIELPYDPEILSQMGIDQSNTYVGTLAADKKSWIISESQRNVHISENKTRIIKMTSIAGEYMLLGRMTLDTANIFVQYGQGPTRTVNVTGGPGVQEAEFIDGLRFSMQSINAFTMNVELRNGIQQAELPGKASSLIDSFAWVINTTGFTQPSTVEMRVPFNRAMFQSLRNTDTPPTDQLLVAKRPLEDTTGQFVPLIPENQEVINAPEDRIRVPGITDIDGQYVVLVMNSDIITNVSGVAE</sequence>
<dbReference type="OrthoDB" id="6513042at2759"/>
<gene>
    <name evidence="1" type="ORF">K432DRAFT_301395</name>
</gene>
<evidence type="ECO:0000313" key="1">
    <source>
        <dbReference type="EMBL" id="OCK78723.1"/>
    </source>
</evidence>
<proteinExistence type="predicted"/>
<evidence type="ECO:0000313" key="2">
    <source>
        <dbReference type="Proteomes" id="UP000250266"/>
    </source>
</evidence>
<dbReference type="AlphaFoldDB" id="A0A8E2JDS1"/>
<reference evidence="1 2" key="1">
    <citation type="journal article" date="2016" name="Nat. Commun.">
        <title>Ectomycorrhizal ecology is imprinted in the genome of the dominant symbiotic fungus Cenococcum geophilum.</title>
        <authorList>
            <consortium name="DOE Joint Genome Institute"/>
            <person name="Peter M."/>
            <person name="Kohler A."/>
            <person name="Ohm R.A."/>
            <person name="Kuo A."/>
            <person name="Krutzmann J."/>
            <person name="Morin E."/>
            <person name="Arend M."/>
            <person name="Barry K.W."/>
            <person name="Binder M."/>
            <person name="Choi C."/>
            <person name="Clum A."/>
            <person name="Copeland A."/>
            <person name="Grisel N."/>
            <person name="Haridas S."/>
            <person name="Kipfer T."/>
            <person name="LaButti K."/>
            <person name="Lindquist E."/>
            <person name="Lipzen A."/>
            <person name="Maire R."/>
            <person name="Meier B."/>
            <person name="Mihaltcheva S."/>
            <person name="Molinier V."/>
            <person name="Murat C."/>
            <person name="Poggeler S."/>
            <person name="Quandt C.A."/>
            <person name="Sperisen C."/>
            <person name="Tritt A."/>
            <person name="Tisserant E."/>
            <person name="Crous P.W."/>
            <person name="Henrissat B."/>
            <person name="Nehls U."/>
            <person name="Egli S."/>
            <person name="Spatafora J.W."/>
            <person name="Grigoriev I.V."/>
            <person name="Martin F.M."/>
        </authorList>
    </citation>
    <scope>NUCLEOTIDE SEQUENCE [LARGE SCALE GENOMIC DNA]</scope>
    <source>
        <strain evidence="1 2">CBS 459.81</strain>
    </source>
</reference>
<keyword evidence="2" id="KW-1185">Reference proteome</keyword>
<dbReference type="Proteomes" id="UP000250266">
    <property type="component" value="Unassembled WGS sequence"/>
</dbReference>
<organism evidence="1 2">
    <name type="scientific">Lepidopterella palustris CBS 459.81</name>
    <dbReference type="NCBI Taxonomy" id="1314670"/>
    <lineage>
        <taxon>Eukaryota</taxon>
        <taxon>Fungi</taxon>
        <taxon>Dikarya</taxon>
        <taxon>Ascomycota</taxon>
        <taxon>Pezizomycotina</taxon>
        <taxon>Dothideomycetes</taxon>
        <taxon>Pleosporomycetidae</taxon>
        <taxon>Mytilinidiales</taxon>
        <taxon>Argynnaceae</taxon>
        <taxon>Lepidopterella</taxon>
    </lineage>
</organism>
<protein>
    <submittedName>
        <fullName evidence="1">Uncharacterized protein</fullName>
    </submittedName>
</protein>
<dbReference type="EMBL" id="KV745044">
    <property type="protein sequence ID" value="OCK78723.1"/>
    <property type="molecule type" value="Genomic_DNA"/>
</dbReference>